<feature type="region of interest" description="Disordered" evidence="1">
    <location>
        <begin position="600"/>
        <end position="626"/>
    </location>
</feature>
<dbReference type="SMART" id="SM00233">
    <property type="entry name" value="PH"/>
    <property type="match status" value="1"/>
</dbReference>
<reference evidence="3" key="3">
    <citation type="submission" date="2025-09" db="UniProtKB">
        <authorList>
            <consortium name="Ensembl"/>
        </authorList>
    </citation>
    <scope>IDENTIFICATION</scope>
</reference>
<dbReference type="SUPFAM" id="SSF50729">
    <property type="entry name" value="PH domain-like"/>
    <property type="match status" value="1"/>
</dbReference>
<dbReference type="GO" id="GO:0005085">
    <property type="term" value="F:guanyl-nucleotide exchange factor activity"/>
    <property type="evidence" value="ECO:0007669"/>
    <property type="project" value="InterPro"/>
</dbReference>
<reference evidence="3" key="2">
    <citation type="submission" date="2025-08" db="UniProtKB">
        <authorList>
            <consortium name="Ensembl"/>
        </authorList>
    </citation>
    <scope>IDENTIFICATION</scope>
</reference>
<feature type="compositionally biased region" description="Polar residues" evidence="1">
    <location>
        <begin position="726"/>
        <end position="735"/>
    </location>
</feature>
<name>A0A671WKK8_SPAAU</name>
<evidence type="ECO:0000259" key="2">
    <source>
        <dbReference type="PROSITE" id="PS50010"/>
    </source>
</evidence>
<evidence type="ECO:0000256" key="1">
    <source>
        <dbReference type="SAM" id="MobiDB-lite"/>
    </source>
</evidence>
<dbReference type="PROSITE" id="PS50010">
    <property type="entry name" value="DH_2"/>
    <property type="match status" value="1"/>
</dbReference>
<organism evidence="3 4">
    <name type="scientific">Sparus aurata</name>
    <name type="common">Gilthead sea bream</name>
    <dbReference type="NCBI Taxonomy" id="8175"/>
    <lineage>
        <taxon>Eukaryota</taxon>
        <taxon>Metazoa</taxon>
        <taxon>Chordata</taxon>
        <taxon>Craniata</taxon>
        <taxon>Vertebrata</taxon>
        <taxon>Euteleostomi</taxon>
        <taxon>Actinopterygii</taxon>
        <taxon>Neopterygii</taxon>
        <taxon>Teleostei</taxon>
        <taxon>Neoteleostei</taxon>
        <taxon>Acanthomorphata</taxon>
        <taxon>Eupercaria</taxon>
        <taxon>Spariformes</taxon>
        <taxon>Sparidae</taxon>
        <taxon>Sparus</taxon>
    </lineage>
</organism>
<feature type="compositionally biased region" description="Polar residues" evidence="1">
    <location>
        <begin position="746"/>
        <end position="770"/>
    </location>
</feature>
<feature type="region of interest" description="Disordered" evidence="1">
    <location>
        <begin position="1"/>
        <end position="56"/>
    </location>
</feature>
<feature type="compositionally biased region" description="Polar residues" evidence="1">
    <location>
        <begin position="1"/>
        <end position="10"/>
    </location>
</feature>
<feature type="compositionally biased region" description="Low complexity" evidence="1">
    <location>
        <begin position="802"/>
        <end position="818"/>
    </location>
</feature>
<feature type="region of interest" description="Disordered" evidence="1">
    <location>
        <begin position="719"/>
        <end position="870"/>
    </location>
</feature>
<dbReference type="Gene3D" id="2.30.29.30">
    <property type="entry name" value="Pleckstrin-homology domain (PH domain)/Phosphotyrosine-binding domain (PTB)"/>
    <property type="match status" value="1"/>
</dbReference>
<dbReference type="OMA" id="YPMLHEV"/>
<dbReference type="InterPro" id="IPR011993">
    <property type="entry name" value="PH-like_dom_sf"/>
</dbReference>
<dbReference type="SUPFAM" id="SSF48065">
    <property type="entry name" value="DBL homology domain (DH-domain)"/>
    <property type="match status" value="1"/>
</dbReference>
<dbReference type="InParanoid" id="A0A671WKK8"/>
<dbReference type="GO" id="GO:0005886">
    <property type="term" value="C:plasma membrane"/>
    <property type="evidence" value="ECO:0007669"/>
    <property type="project" value="TreeGrafter"/>
</dbReference>
<feature type="compositionally biased region" description="Basic and acidic residues" evidence="1">
    <location>
        <begin position="946"/>
        <end position="955"/>
    </location>
</feature>
<evidence type="ECO:0000313" key="3">
    <source>
        <dbReference type="Ensembl" id="ENSSAUP00010039402.1"/>
    </source>
</evidence>
<feature type="compositionally biased region" description="Basic residues" evidence="1">
    <location>
        <begin position="776"/>
        <end position="788"/>
    </location>
</feature>
<dbReference type="GeneID" id="115566641"/>
<protein>
    <submittedName>
        <fullName evidence="3">Pleckstrin homology domain containing, family G (with RhoGef domain) member 6</fullName>
    </submittedName>
</protein>
<dbReference type="GO" id="GO:0030139">
    <property type="term" value="C:endocytic vesicle"/>
    <property type="evidence" value="ECO:0007669"/>
    <property type="project" value="TreeGrafter"/>
</dbReference>
<reference evidence="3" key="1">
    <citation type="submission" date="2021-04" db="EMBL/GenBank/DDBJ databases">
        <authorList>
            <consortium name="Wellcome Sanger Institute Data Sharing"/>
        </authorList>
    </citation>
    <scope>NUCLEOTIDE SEQUENCE [LARGE SCALE GENOMIC DNA]</scope>
</reference>
<dbReference type="RefSeq" id="XP_030248379.1">
    <property type="nucleotide sequence ID" value="XM_030392519.1"/>
</dbReference>
<feature type="compositionally biased region" description="Polar residues" evidence="1">
    <location>
        <begin position="611"/>
        <end position="626"/>
    </location>
</feature>
<dbReference type="GO" id="GO:0043542">
    <property type="term" value="P:endothelial cell migration"/>
    <property type="evidence" value="ECO:0007669"/>
    <property type="project" value="TreeGrafter"/>
</dbReference>
<sequence>MDPSKPSLSSKAPHVNNGGGNESLMEETMVPWRDGVDGDRQRDVDARQPDVVEGKTAAAEINTHRRGSAEKQEKRRFSTFGYQRRTKQKVVTDFATVSKGTSAGAKPRAALRQVLFSQGVSEKNPASEERGQLDVLKQDLGSYAVPVSLKWMWKEESLGTTLEKNWTEIVHSHSTMTKTQRHQQEALWEFVHTELSYINKLIIIKDLVMAALVNLHQHGFLLEVTPELLFSNLPSILAAHQLFWQEVIYPMLHEVRRTGMPFDPMMLEAGCLQFHQRFSCYQHYCWEEENNMEFTRRQMENNQHFLTFVQWVETHPQCDRMRVGDMQAKPHQRITKYPLLLKAVLKNTQDAHVEHTIRGMLSSVNSFLESINDYLRLKDEELALDISALRVEGYEVEGINEEIDKHVREVCQFDLTCPIRGVGPGVVRKLLLEENLKIRGRKDSKLEVVALLFSDVLLVTKVQKKGERLKVVRPPLALDRTFCIALKDGCSFVLVEVGELQSAMNVYIFAASTSESCSTWVSTIHQAQDTLRSWKEEENKRQLENLRIQQLEAKPVTDAKTDDMETEEQPLTQSGEETFVDELTKEFIIPQSINGTMASNEAEEPNPPVDATNTAGVPFTNSYSNNNDRKLERKSFAGRRQAIRGYEWIEMGVRRQQIGIHTEEEAETLRIKERYVTWSHRQSTPNLDHFALSTASDPSRYNTTGPHVFLLGGYPDVDYPIDEDSSSQPANQPTISREGPERGSDSHSLNQDTRRNSIYSQSGDMATSQEAWGFSKKLRSPGLRRRRPVSTNQGPGTRHFFQSSGQGSSPSNSGSDDNTNIKRNSLPSGQSSDSHRVLKLGSLKPNQGMFWNREGRDSPDPQTMSESELPDWNFYNKRPKIKTQRSVSNPNIIIEGDHRLRLHANSLQTIPQAKDARFTVSGQNPNGHTSPLEGLLERVNGRVRDRDGVIRDKNLKTTNLRSRYHSPSPSFSTTPSPPPSDGDRDTEWEEEVALMRRRALTVSGGWKEQLVDGEEDEKRDSAVFSDGVNVDWSGWCFDDDEVMDHLEPEHEGLLEGISRSLASWDLQGHSEHEDGECSQV</sequence>
<dbReference type="GO" id="GO:0007266">
    <property type="term" value="P:Rho protein signal transduction"/>
    <property type="evidence" value="ECO:0007669"/>
    <property type="project" value="TreeGrafter"/>
</dbReference>
<dbReference type="InterPro" id="IPR001849">
    <property type="entry name" value="PH_domain"/>
</dbReference>
<dbReference type="Proteomes" id="UP000472265">
    <property type="component" value="Chromosome 17"/>
</dbReference>
<dbReference type="Gene3D" id="1.20.900.10">
    <property type="entry name" value="Dbl homology (DH) domain"/>
    <property type="match status" value="1"/>
</dbReference>
<dbReference type="Pfam" id="PF00621">
    <property type="entry name" value="RhoGEF"/>
    <property type="match status" value="1"/>
</dbReference>
<dbReference type="InterPro" id="IPR035899">
    <property type="entry name" value="DBL_dom_sf"/>
</dbReference>
<keyword evidence="4" id="KW-1185">Reference proteome</keyword>
<dbReference type="SMART" id="SM00325">
    <property type="entry name" value="RhoGEF"/>
    <property type="match status" value="1"/>
</dbReference>
<dbReference type="CTD" id="55200"/>
<feature type="compositionally biased region" description="Polar residues" evidence="1">
    <location>
        <begin position="821"/>
        <end position="832"/>
    </location>
</feature>
<dbReference type="InterPro" id="IPR040181">
    <property type="entry name" value="PKHG5/7"/>
</dbReference>
<feature type="region of interest" description="Disordered" evidence="1">
    <location>
        <begin position="946"/>
        <end position="987"/>
    </location>
</feature>
<feature type="domain" description="DH" evidence="2">
    <location>
        <begin position="182"/>
        <end position="374"/>
    </location>
</feature>
<dbReference type="PANTHER" id="PTHR13217">
    <property type="entry name" value="PLECKSTRIN HOMOLOGY DOMAIN-CONTAINING FAMILY G MEMBER 7"/>
    <property type="match status" value="1"/>
</dbReference>
<gene>
    <name evidence="3" type="primary">plekhg6</name>
</gene>
<dbReference type="InterPro" id="IPR000219">
    <property type="entry name" value="DH_dom"/>
</dbReference>
<dbReference type="Ensembl" id="ENSSAUT00010041538.1">
    <property type="protein sequence ID" value="ENSSAUP00010039402.1"/>
    <property type="gene ID" value="ENSSAUG00010016595.1"/>
</dbReference>
<dbReference type="GeneTree" id="ENSGT00940000161250"/>
<feature type="compositionally biased region" description="Basic and acidic residues" evidence="1">
    <location>
        <begin position="34"/>
        <end position="53"/>
    </location>
</feature>
<dbReference type="CDD" id="cd00160">
    <property type="entry name" value="RhoGEF"/>
    <property type="match status" value="1"/>
</dbReference>
<dbReference type="GO" id="GO:0030424">
    <property type="term" value="C:axon"/>
    <property type="evidence" value="ECO:0007669"/>
    <property type="project" value="TreeGrafter"/>
</dbReference>
<evidence type="ECO:0000313" key="4">
    <source>
        <dbReference type="Proteomes" id="UP000472265"/>
    </source>
</evidence>
<proteinExistence type="predicted"/>
<accession>A0A671WKK8</accession>
<dbReference type="AlphaFoldDB" id="A0A671WKK8"/>
<dbReference type="PANTHER" id="PTHR13217:SF10">
    <property type="entry name" value="PLECKSTRIN HOMOLOGY DOMAIN-CONTAINING FAMILY G MEMBER 6 ISOFORM X1"/>
    <property type="match status" value="1"/>
</dbReference>